<dbReference type="RefSeq" id="WP_209531711.1">
    <property type="nucleotide sequence ID" value="NZ_JAEEGA010000019.1"/>
</dbReference>
<evidence type="ECO:0000256" key="3">
    <source>
        <dbReference type="ARBA" id="ARBA00022692"/>
    </source>
</evidence>
<feature type="domain" description="ABC3 transporter permease C-terminal" evidence="7">
    <location>
        <begin position="88"/>
        <end position="166"/>
    </location>
</feature>
<comment type="caution">
    <text evidence="8">The sequence shown here is derived from an EMBL/GenBank/DDBJ whole genome shotgun (WGS) entry which is preliminary data.</text>
</comment>
<dbReference type="Pfam" id="PF02687">
    <property type="entry name" value="FtsX"/>
    <property type="match status" value="1"/>
</dbReference>
<reference evidence="8" key="1">
    <citation type="submission" date="2020-12" db="EMBL/GenBank/DDBJ databases">
        <title>Vagococcus allomyrinae sp. nov. and Enterococcus lavae sp. nov., isolated from the larvae of Allomyrina dichotoma.</title>
        <authorList>
            <person name="Lee S.D."/>
        </authorList>
    </citation>
    <scope>NUCLEOTIDE SEQUENCE</scope>
    <source>
        <strain evidence="8">BWB3-3</strain>
    </source>
</reference>
<organism evidence="8 9">
    <name type="scientific">Vagococcus allomyrinae</name>
    <dbReference type="NCBI Taxonomy" id="2794353"/>
    <lineage>
        <taxon>Bacteria</taxon>
        <taxon>Bacillati</taxon>
        <taxon>Bacillota</taxon>
        <taxon>Bacilli</taxon>
        <taxon>Lactobacillales</taxon>
        <taxon>Enterococcaceae</taxon>
        <taxon>Vagococcus</taxon>
    </lineage>
</organism>
<evidence type="ECO:0000256" key="2">
    <source>
        <dbReference type="ARBA" id="ARBA00022475"/>
    </source>
</evidence>
<proteinExistence type="predicted"/>
<name>A0A940PHT1_9ENTE</name>
<evidence type="ECO:0000313" key="9">
    <source>
        <dbReference type="Proteomes" id="UP000674938"/>
    </source>
</evidence>
<protein>
    <recommendedName>
        <fullName evidence="7">ABC3 transporter permease C-terminal domain-containing protein</fullName>
    </recommendedName>
</protein>
<dbReference type="GO" id="GO:0005886">
    <property type="term" value="C:plasma membrane"/>
    <property type="evidence" value="ECO:0007669"/>
    <property type="project" value="UniProtKB-SubCell"/>
</dbReference>
<dbReference type="InterPro" id="IPR003838">
    <property type="entry name" value="ABC3_permease_C"/>
</dbReference>
<keyword evidence="4 6" id="KW-1133">Transmembrane helix</keyword>
<accession>A0A940PHT1</accession>
<dbReference type="EMBL" id="JAEEGA010000019">
    <property type="protein sequence ID" value="MBP1043836.1"/>
    <property type="molecule type" value="Genomic_DNA"/>
</dbReference>
<evidence type="ECO:0000256" key="5">
    <source>
        <dbReference type="ARBA" id="ARBA00023136"/>
    </source>
</evidence>
<gene>
    <name evidence="8" type="ORF">I6N95_22665</name>
</gene>
<sequence length="254" mass="29064">MSKIKNVFSSITYYKKYNIILFIFFSMALLCLTCLIVLDTTRELKVSEISARWDIIYKFLPGMKANGFETFSAASQALKSRYYLVAKLVVAGISLLLILLTGTLLIKRRRDINSLLNLGIKKWRVTFQLVVEALFPIIFSFFAILALLLIFQSSFKTATVSINDHLFNAELPYELNFDTAHTTAIESDQDKEKVLLPFNERSFYFVEASDKTFSYHNVFSIVSLSFIFLLLLSSLAVTLTTAFLVNFLAQTMYY</sequence>
<evidence type="ECO:0000256" key="4">
    <source>
        <dbReference type="ARBA" id="ARBA00022989"/>
    </source>
</evidence>
<dbReference type="Proteomes" id="UP000674938">
    <property type="component" value="Unassembled WGS sequence"/>
</dbReference>
<evidence type="ECO:0000259" key="7">
    <source>
        <dbReference type="Pfam" id="PF02687"/>
    </source>
</evidence>
<feature type="transmembrane region" description="Helical" evidence="6">
    <location>
        <begin position="127"/>
        <end position="151"/>
    </location>
</feature>
<feature type="transmembrane region" description="Helical" evidence="6">
    <location>
        <begin position="82"/>
        <end position="106"/>
    </location>
</feature>
<keyword evidence="2" id="KW-1003">Cell membrane</keyword>
<keyword evidence="3 6" id="KW-0812">Transmembrane</keyword>
<evidence type="ECO:0000256" key="6">
    <source>
        <dbReference type="SAM" id="Phobius"/>
    </source>
</evidence>
<dbReference type="AlphaFoldDB" id="A0A940PHT1"/>
<feature type="transmembrane region" description="Helical" evidence="6">
    <location>
        <begin position="221"/>
        <end position="249"/>
    </location>
</feature>
<evidence type="ECO:0000256" key="1">
    <source>
        <dbReference type="ARBA" id="ARBA00004651"/>
    </source>
</evidence>
<keyword evidence="5 6" id="KW-0472">Membrane</keyword>
<comment type="subcellular location">
    <subcellularLocation>
        <location evidence="1">Cell membrane</location>
        <topology evidence="1">Multi-pass membrane protein</topology>
    </subcellularLocation>
</comment>
<evidence type="ECO:0000313" key="8">
    <source>
        <dbReference type="EMBL" id="MBP1043836.1"/>
    </source>
</evidence>
<keyword evidence="9" id="KW-1185">Reference proteome</keyword>
<feature type="transmembrane region" description="Helical" evidence="6">
    <location>
        <begin position="20"/>
        <end position="38"/>
    </location>
</feature>